<dbReference type="SUPFAM" id="SSF53448">
    <property type="entry name" value="Nucleotide-diphospho-sugar transferases"/>
    <property type="match status" value="1"/>
</dbReference>
<keyword evidence="3" id="KW-1185">Reference proteome</keyword>
<dbReference type="Proteomes" id="UP000260351">
    <property type="component" value="Unassembled WGS sequence"/>
</dbReference>
<dbReference type="RefSeq" id="WP_116650070.1">
    <property type="nucleotide sequence ID" value="NZ_QUZK01000022.1"/>
</dbReference>
<dbReference type="AlphaFoldDB" id="A0A3E1KAC5"/>
<evidence type="ECO:0000313" key="2">
    <source>
        <dbReference type="EMBL" id="RFF31222.1"/>
    </source>
</evidence>
<sequence>MSNDSFSFSMPLSAGTSSGTDAPRYLAPPFDARMADSGQALLLIQGDAAIRRVPVQLVQVFGQCNRFRSLEEHSREIARALRVPPQQTGAVRQALEELVRRQLLLTEEEALQRLQASANASAGPANDSISCLFIRTCQRPETLDRLLASLARRPLPDGLERVVVLDDDADPEGRRATRAVVESHRDGFPCALTLVDQTRRQGILDRIAREAGAEPARLRWCIEGDPESPETSYGASLNFALLLGAGKLIALIDDDATLDAFELPGSDERPAFRRQQSARLQFPEPDEDLPGERFNAVDGHPLALHAHLLGAGTRRLGELAGDDIAGLLDDLDPQLLSELSGASRIRLTSSGTLGDPGTAGLQWLFDERPEHLEPLCESEDRYRRLIEQRRVARATARPEVTTAYALMTTTLTGIDNRDLLLPTQPRGANEDLLFGALVDFLHPGSLQANLPHMLFHMRPEPRRWQASDVDEPRGVNRGAFLTAKVESLRSRLPQGDTRSRVNLLAGALKGLAQAGRDEIAWQLRQELLEVRSQMIERVTSVREALEPPPWLDRDFARVIERHGQVEEAQDRRLVEIAEQLPGFLRHYTDALPDWTAGWEHCRKTGIDNLLEGGS</sequence>
<accession>A0A3E1KAC5</accession>
<dbReference type="InterPro" id="IPR029044">
    <property type="entry name" value="Nucleotide-diphossugar_trans"/>
</dbReference>
<comment type="caution">
    <text evidence="2">The sequence shown here is derived from an EMBL/GenBank/DDBJ whole genome shotgun (WGS) entry which is preliminary data.</text>
</comment>
<organism evidence="2 3">
    <name type="scientific">Wenzhouxiangella sediminis</name>
    <dbReference type="NCBI Taxonomy" id="1792836"/>
    <lineage>
        <taxon>Bacteria</taxon>
        <taxon>Pseudomonadati</taxon>
        <taxon>Pseudomonadota</taxon>
        <taxon>Gammaproteobacteria</taxon>
        <taxon>Chromatiales</taxon>
        <taxon>Wenzhouxiangellaceae</taxon>
        <taxon>Wenzhouxiangella</taxon>
    </lineage>
</organism>
<dbReference type="OrthoDB" id="5712323at2"/>
<proteinExistence type="predicted"/>
<feature type="region of interest" description="Disordered" evidence="1">
    <location>
        <begin position="1"/>
        <end position="21"/>
    </location>
</feature>
<gene>
    <name evidence="2" type="ORF">DZC52_05235</name>
</gene>
<reference evidence="2 3" key="1">
    <citation type="submission" date="2018-08" db="EMBL/GenBank/DDBJ databases">
        <title>Wenzhouxiangella salilacus sp. nov., a novel bacterium isolated from a saline lake in Xinjiang Province, China.</title>
        <authorList>
            <person name="Han S."/>
        </authorList>
    </citation>
    <scope>NUCLEOTIDE SEQUENCE [LARGE SCALE GENOMIC DNA]</scope>
    <source>
        <strain evidence="2 3">XDB06</strain>
    </source>
</reference>
<evidence type="ECO:0000256" key="1">
    <source>
        <dbReference type="SAM" id="MobiDB-lite"/>
    </source>
</evidence>
<protein>
    <submittedName>
        <fullName evidence="2">Uncharacterized protein</fullName>
    </submittedName>
</protein>
<evidence type="ECO:0000313" key="3">
    <source>
        <dbReference type="Proteomes" id="UP000260351"/>
    </source>
</evidence>
<feature type="compositionally biased region" description="Polar residues" evidence="1">
    <location>
        <begin position="1"/>
        <end position="20"/>
    </location>
</feature>
<dbReference type="EMBL" id="QUZK01000022">
    <property type="protein sequence ID" value="RFF31222.1"/>
    <property type="molecule type" value="Genomic_DNA"/>
</dbReference>
<name>A0A3E1KAC5_9GAMM</name>